<dbReference type="AlphaFoldDB" id="A0A9C6TMB1"/>
<evidence type="ECO:0000313" key="2">
    <source>
        <dbReference type="Proteomes" id="UP000515211"/>
    </source>
</evidence>
<protein>
    <submittedName>
        <fullName evidence="3">Uncharacterized protein LOC107485741</fullName>
    </submittedName>
</protein>
<reference evidence="2" key="1">
    <citation type="journal article" date="2016" name="Nat. Genet.">
        <title>The genome sequences of Arachis duranensis and Arachis ipaensis, the diploid ancestors of cultivated peanut.</title>
        <authorList>
            <person name="Bertioli D.J."/>
            <person name="Cannon S.B."/>
            <person name="Froenicke L."/>
            <person name="Huang G."/>
            <person name="Farmer A.D."/>
            <person name="Cannon E.K."/>
            <person name="Liu X."/>
            <person name="Gao D."/>
            <person name="Clevenger J."/>
            <person name="Dash S."/>
            <person name="Ren L."/>
            <person name="Moretzsohn M.C."/>
            <person name="Shirasawa K."/>
            <person name="Huang W."/>
            <person name="Vidigal B."/>
            <person name="Abernathy B."/>
            <person name="Chu Y."/>
            <person name="Niederhuth C.E."/>
            <person name="Umale P."/>
            <person name="Araujo A.C."/>
            <person name="Kozik A."/>
            <person name="Kim K.D."/>
            <person name="Burow M.D."/>
            <person name="Varshney R.K."/>
            <person name="Wang X."/>
            <person name="Zhang X."/>
            <person name="Barkley N."/>
            <person name="Guimaraes P.M."/>
            <person name="Isobe S."/>
            <person name="Guo B."/>
            <person name="Liao B."/>
            <person name="Stalker H.T."/>
            <person name="Schmitz R.J."/>
            <person name="Scheffler B.E."/>
            <person name="Leal-Bertioli S.C."/>
            <person name="Xun X."/>
            <person name="Jackson S.A."/>
            <person name="Michelmore R."/>
            <person name="Ozias-Akins P."/>
        </authorList>
    </citation>
    <scope>NUCLEOTIDE SEQUENCE [LARGE SCALE GENOMIC DNA]</scope>
    <source>
        <strain evidence="2">cv. V14167</strain>
    </source>
</reference>
<reference evidence="3" key="2">
    <citation type="submission" date="2025-08" db="UniProtKB">
        <authorList>
            <consortium name="RefSeq"/>
        </authorList>
    </citation>
    <scope>IDENTIFICATION</scope>
    <source>
        <tissue evidence="3">Whole plant</tissue>
    </source>
</reference>
<evidence type="ECO:0000313" key="3">
    <source>
        <dbReference type="RefSeq" id="XP_052116632.1"/>
    </source>
</evidence>
<feature type="compositionally biased region" description="Basic and acidic residues" evidence="1">
    <location>
        <begin position="7"/>
        <end position="23"/>
    </location>
</feature>
<dbReference type="Proteomes" id="UP000515211">
    <property type="component" value="Chromosome 4"/>
</dbReference>
<dbReference type="KEGG" id="adu:107485741"/>
<proteinExistence type="predicted"/>
<name>A0A9C6TMB1_ARADU</name>
<dbReference type="RefSeq" id="XP_052116632.1">
    <property type="nucleotide sequence ID" value="XM_052260672.1"/>
</dbReference>
<organism evidence="2 3">
    <name type="scientific">Arachis duranensis</name>
    <name type="common">Wild peanut</name>
    <dbReference type="NCBI Taxonomy" id="130453"/>
    <lineage>
        <taxon>Eukaryota</taxon>
        <taxon>Viridiplantae</taxon>
        <taxon>Streptophyta</taxon>
        <taxon>Embryophyta</taxon>
        <taxon>Tracheophyta</taxon>
        <taxon>Spermatophyta</taxon>
        <taxon>Magnoliopsida</taxon>
        <taxon>eudicotyledons</taxon>
        <taxon>Gunneridae</taxon>
        <taxon>Pentapetalae</taxon>
        <taxon>rosids</taxon>
        <taxon>fabids</taxon>
        <taxon>Fabales</taxon>
        <taxon>Fabaceae</taxon>
        <taxon>Papilionoideae</taxon>
        <taxon>50 kb inversion clade</taxon>
        <taxon>dalbergioids sensu lato</taxon>
        <taxon>Dalbergieae</taxon>
        <taxon>Pterocarpus clade</taxon>
        <taxon>Arachis</taxon>
    </lineage>
</organism>
<accession>A0A9C6TMB1</accession>
<gene>
    <name evidence="3" type="primary">LOC107485741</name>
</gene>
<feature type="region of interest" description="Disordered" evidence="1">
    <location>
        <begin position="1"/>
        <end position="23"/>
    </location>
</feature>
<evidence type="ECO:0000256" key="1">
    <source>
        <dbReference type="SAM" id="MobiDB-lite"/>
    </source>
</evidence>
<sequence>MAYSESECGKSDEKDNDQEHHLDDTKFSSIGSKVSDAEMSCLVKTCQVLGKGFVLTKQRDIYVAIVLAAAGWGIFNSNFCSHGEFYATAHDTVTIIMQIHPEAVRMRTATSIASCDANEHGCFIDVKAELLWRDLMDRLE</sequence>
<dbReference type="GeneID" id="107485741"/>
<keyword evidence="2" id="KW-1185">Reference proteome</keyword>